<proteinExistence type="predicted"/>
<name>A0AAD1L3X6_CITBR</name>
<dbReference type="EMBL" id="AP026382">
    <property type="protein sequence ID" value="BDN96931.1"/>
    <property type="molecule type" value="Genomic_DNA"/>
</dbReference>
<dbReference type="AlphaFoldDB" id="A0AAD1L3X6"/>
<dbReference type="Proteomes" id="UP001058317">
    <property type="component" value="Chromosome"/>
</dbReference>
<organism evidence="1 2">
    <name type="scientific">Citrobacter braakii</name>
    <dbReference type="NCBI Taxonomy" id="57706"/>
    <lineage>
        <taxon>Bacteria</taxon>
        <taxon>Pseudomonadati</taxon>
        <taxon>Pseudomonadota</taxon>
        <taxon>Gammaproteobacteria</taxon>
        <taxon>Enterobacterales</taxon>
        <taxon>Enterobacteriaceae</taxon>
        <taxon>Citrobacter</taxon>
        <taxon>Citrobacter freundii complex</taxon>
    </lineage>
</organism>
<accession>A0AAD1L3X6</accession>
<protein>
    <submittedName>
        <fullName evidence="1">Uncharacterized protein</fullName>
    </submittedName>
</protein>
<sequence>MFCLSLACIALTACKPSEEKALQLGQQEIANGLMDPDSAKFKMVRFNLDKNQQSGDVVSGFVCGRVAGKNGFGAYVGYHPFYVHIKMTPKGAFSKGVNYEIGEKAIYPDGRDESWIDLDGNSYVSRCGATPSK</sequence>
<reference evidence="1" key="1">
    <citation type="submission" date="2022-07" db="EMBL/GenBank/DDBJ databases">
        <title>Complete genome sequence of carbapenem-resistant Citrobacter spp. in Japan.</title>
        <authorList>
            <person name="Maehana S."/>
            <person name="Suzuki M."/>
            <person name="Kitasato H."/>
        </authorList>
    </citation>
    <scope>NUCLEOTIDE SEQUENCE</scope>
    <source>
        <strain evidence="1">KAM621</strain>
    </source>
</reference>
<gene>
    <name evidence="1" type="ORF">KAM621c_20360</name>
</gene>
<evidence type="ECO:0000313" key="2">
    <source>
        <dbReference type="Proteomes" id="UP001058317"/>
    </source>
</evidence>
<evidence type="ECO:0000313" key="1">
    <source>
        <dbReference type="EMBL" id="BDN96931.1"/>
    </source>
</evidence>